<accession>A0ABD1G495</accession>
<dbReference type="InterPro" id="IPR015300">
    <property type="entry name" value="DNA-bd_pseudobarrel_sf"/>
</dbReference>
<dbReference type="CDD" id="cd10017">
    <property type="entry name" value="B3_DNA"/>
    <property type="match status" value="1"/>
</dbReference>
<dbReference type="GO" id="GO:0005634">
    <property type="term" value="C:nucleus"/>
    <property type="evidence" value="ECO:0007669"/>
    <property type="project" value="UniProtKB-SubCell"/>
</dbReference>
<keyword evidence="3" id="KW-0238">DNA-binding</keyword>
<dbReference type="PROSITE" id="PS50863">
    <property type="entry name" value="B3"/>
    <property type="match status" value="1"/>
</dbReference>
<evidence type="ECO:0000256" key="4">
    <source>
        <dbReference type="ARBA" id="ARBA00023163"/>
    </source>
</evidence>
<organism evidence="8 9">
    <name type="scientific">Salvia divinorum</name>
    <name type="common">Maria pastora</name>
    <name type="synonym">Diviner's sage</name>
    <dbReference type="NCBI Taxonomy" id="28513"/>
    <lineage>
        <taxon>Eukaryota</taxon>
        <taxon>Viridiplantae</taxon>
        <taxon>Streptophyta</taxon>
        <taxon>Embryophyta</taxon>
        <taxon>Tracheophyta</taxon>
        <taxon>Spermatophyta</taxon>
        <taxon>Magnoliopsida</taxon>
        <taxon>eudicotyledons</taxon>
        <taxon>Gunneridae</taxon>
        <taxon>Pentapetalae</taxon>
        <taxon>asterids</taxon>
        <taxon>lamiids</taxon>
        <taxon>Lamiales</taxon>
        <taxon>Lamiaceae</taxon>
        <taxon>Nepetoideae</taxon>
        <taxon>Mentheae</taxon>
        <taxon>Salviinae</taxon>
        <taxon>Salvia</taxon>
        <taxon>Salvia subgen. Calosphace</taxon>
    </lineage>
</organism>
<evidence type="ECO:0000256" key="1">
    <source>
        <dbReference type="ARBA" id="ARBA00004123"/>
    </source>
</evidence>
<keyword evidence="4" id="KW-0804">Transcription</keyword>
<reference evidence="8 9" key="1">
    <citation type="submission" date="2024-06" db="EMBL/GenBank/DDBJ databases">
        <title>A chromosome level genome sequence of Diviner's sage (Salvia divinorum).</title>
        <authorList>
            <person name="Ford S.A."/>
            <person name="Ro D.-K."/>
            <person name="Ness R.W."/>
            <person name="Phillips M.A."/>
        </authorList>
    </citation>
    <scope>NUCLEOTIDE SEQUENCE [LARGE SCALE GENOMIC DNA]</scope>
    <source>
        <strain evidence="8">SAF-2024a</strain>
        <tissue evidence="8">Leaf</tissue>
    </source>
</reference>
<comment type="subcellular location">
    <subcellularLocation>
        <location evidence="1">Nucleus</location>
    </subcellularLocation>
</comment>
<evidence type="ECO:0000259" key="7">
    <source>
        <dbReference type="PROSITE" id="PS50863"/>
    </source>
</evidence>
<dbReference type="InterPro" id="IPR050655">
    <property type="entry name" value="Plant_B3_domain"/>
</dbReference>
<dbReference type="SMART" id="SM01019">
    <property type="entry name" value="B3"/>
    <property type="match status" value="1"/>
</dbReference>
<keyword evidence="2" id="KW-0805">Transcription regulation</keyword>
<evidence type="ECO:0000313" key="9">
    <source>
        <dbReference type="Proteomes" id="UP001567538"/>
    </source>
</evidence>
<feature type="compositionally biased region" description="Basic residues" evidence="6">
    <location>
        <begin position="133"/>
        <end position="155"/>
    </location>
</feature>
<gene>
    <name evidence="8" type="ORF">AAHA92_27615</name>
</gene>
<comment type="caution">
    <text evidence="8">The sequence shown here is derived from an EMBL/GenBank/DDBJ whole genome shotgun (WGS) entry which is preliminary data.</text>
</comment>
<keyword evidence="9" id="KW-1185">Reference proteome</keyword>
<sequence length="264" mass="30378">MAMSEEVPSFFKVLATLDFTKQLRLPPSFLTEYDLNLPETVKLRADDDSGRSWSVRVERLSDGLVSFTDGWPKFADDAALRLGEFLVFFLLPCSNFNVVIYGTSFLQREIPLPTPSSPLVHHNVGQVAESSKRGRGHPSSSKRKRWRPSSRKRKQGTPSQPYFEALLKDYQKSRMNIPVGFALASNMKAKKKVEMVFEGNNHRVSVAVDHQPLKTGNRVDLAKGWPEFRRAYLSYRRWYRFDFNPNDQVIYVKRIVRQNKGFSA</sequence>
<dbReference type="Proteomes" id="UP001567538">
    <property type="component" value="Unassembled WGS sequence"/>
</dbReference>
<proteinExistence type="predicted"/>
<evidence type="ECO:0000256" key="2">
    <source>
        <dbReference type="ARBA" id="ARBA00023015"/>
    </source>
</evidence>
<dbReference type="PANTHER" id="PTHR31920">
    <property type="entry name" value="B3 DOMAIN-CONTAINING"/>
    <property type="match status" value="1"/>
</dbReference>
<dbReference type="Pfam" id="PF02362">
    <property type="entry name" value="B3"/>
    <property type="match status" value="1"/>
</dbReference>
<evidence type="ECO:0000313" key="8">
    <source>
        <dbReference type="EMBL" id="KAL1538930.1"/>
    </source>
</evidence>
<protein>
    <recommendedName>
        <fullName evidence="7">TF-B3 domain-containing protein</fullName>
    </recommendedName>
</protein>
<evidence type="ECO:0000256" key="6">
    <source>
        <dbReference type="SAM" id="MobiDB-lite"/>
    </source>
</evidence>
<dbReference type="GO" id="GO:0003677">
    <property type="term" value="F:DNA binding"/>
    <property type="evidence" value="ECO:0007669"/>
    <property type="project" value="UniProtKB-KW"/>
</dbReference>
<dbReference type="AlphaFoldDB" id="A0ABD1G495"/>
<dbReference type="Gene3D" id="2.40.330.10">
    <property type="entry name" value="DNA-binding pseudobarrel domain"/>
    <property type="match status" value="2"/>
</dbReference>
<name>A0ABD1G495_SALDI</name>
<dbReference type="EMBL" id="JBEAFC010000010">
    <property type="protein sequence ID" value="KAL1538930.1"/>
    <property type="molecule type" value="Genomic_DNA"/>
</dbReference>
<dbReference type="InterPro" id="IPR003340">
    <property type="entry name" value="B3_DNA-bd"/>
</dbReference>
<feature type="region of interest" description="Disordered" evidence="6">
    <location>
        <begin position="117"/>
        <end position="158"/>
    </location>
</feature>
<feature type="domain" description="TF-B3" evidence="7">
    <location>
        <begin position="8"/>
        <end position="104"/>
    </location>
</feature>
<keyword evidence="5" id="KW-0539">Nucleus</keyword>
<dbReference type="SUPFAM" id="SSF101936">
    <property type="entry name" value="DNA-binding pseudobarrel domain"/>
    <property type="match status" value="2"/>
</dbReference>
<evidence type="ECO:0000256" key="5">
    <source>
        <dbReference type="ARBA" id="ARBA00023242"/>
    </source>
</evidence>
<evidence type="ECO:0000256" key="3">
    <source>
        <dbReference type="ARBA" id="ARBA00023125"/>
    </source>
</evidence>
<dbReference type="PANTHER" id="PTHR31920:SF122">
    <property type="entry name" value="B3 DOMAIN-CONTAINING PROTEIN REM23"/>
    <property type="match status" value="1"/>
</dbReference>